<organism evidence="11 12">
    <name type="scientific">Nakamurella endophytica</name>
    <dbReference type="NCBI Taxonomy" id="1748367"/>
    <lineage>
        <taxon>Bacteria</taxon>
        <taxon>Bacillati</taxon>
        <taxon>Actinomycetota</taxon>
        <taxon>Actinomycetes</taxon>
        <taxon>Nakamurellales</taxon>
        <taxon>Nakamurellaceae</taxon>
        <taxon>Nakamurella</taxon>
    </lineage>
</organism>
<proteinExistence type="predicted"/>
<keyword evidence="4" id="KW-0997">Cell inner membrane</keyword>
<dbReference type="InterPro" id="IPR001851">
    <property type="entry name" value="ABC_transp_permease"/>
</dbReference>
<reference evidence="11" key="1">
    <citation type="journal article" date="2014" name="Int. J. Syst. Evol. Microbiol.">
        <title>Complete genome sequence of Corynebacterium casei LMG S-19264T (=DSM 44701T), isolated from a smear-ripened cheese.</title>
        <authorList>
            <consortium name="US DOE Joint Genome Institute (JGI-PGF)"/>
            <person name="Walter F."/>
            <person name="Albersmeier A."/>
            <person name="Kalinowski J."/>
            <person name="Ruckert C."/>
        </authorList>
    </citation>
    <scope>NUCLEOTIDE SEQUENCE</scope>
    <source>
        <strain evidence="11">CGMCC 4.7308</strain>
    </source>
</reference>
<comment type="subcellular location">
    <subcellularLocation>
        <location evidence="1">Cell membrane</location>
        <topology evidence="1">Multi-pass membrane protein</topology>
    </subcellularLocation>
</comment>
<evidence type="ECO:0000313" key="12">
    <source>
        <dbReference type="Proteomes" id="UP000655208"/>
    </source>
</evidence>
<evidence type="ECO:0000256" key="7">
    <source>
        <dbReference type="ARBA" id="ARBA00023136"/>
    </source>
</evidence>
<evidence type="ECO:0000256" key="3">
    <source>
        <dbReference type="ARBA" id="ARBA00022475"/>
    </source>
</evidence>
<protein>
    <recommendedName>
        <fullName evidence="8">Autoinducer 2 import system permease protein LsrD</fullName>
    </recommendedName>
</protein>
<dbReference type="RefSeq" id="WP_188944823.1">
    <property type="nucleotide sequence ID" value="NZ_BMNA01000018.1"/>
</dbReference>
<dbReference type="GO" id="GO:0022857">
    <property type="term" value="F:transmembrane transporter activity"/>
    <property type="evidence" value="ECO:0007669"/>
    <property type="project" value="InterPro"/>
</dbReference>
<feature type="region of interest" description="Disordered" evidence="9">
    <location>
        <begin position="1"/>
        <end position="40"/>
    </location>
</feature>
<feature type="transmembrane region" description="Helical" evidence="10">
    <location>
        <begin position="157"/>
        <end position="176"/>
    </location>
</feature>
<keyword evidence="7 10" id="KW-0472">Membrane</keyword>
<sequence>MSAGGSAAETRPAGDATPSPETTAEPVVGADPDLGTRRGRGPARRLLTQNGLLVILLVWVVFLAVATDGFLTRTNVLLVLRQSSTIGVVAIGATLIILLGEIDLSAGAMVSVAGVLSARALLSAGVDVGVAAVVGLLVGALAGLVNGLLVTALRINSFMATLGMMSVLGGVAFLLTGGQTLFGDELRPLAFLSNGYIAGIPFPVILMFLCYIAAWVLLNRTGYGARVYAVGNNPRASFLAGIRVDVVKAGTFTLAGLLAGLGGLMQVSRLNAASGGLGTDLLFPVITAVVLGGVSLTGGRGRIQDVLVASIFLATITNGLILLGVDGYTQQVVSGAILIAALALDRWRRA</sequence>
<keyword evidence="5 10" id="KW-0812">Transmembrane</keyword>
<dbReference type="PANTHER" id="PTHR32196:SF71">
    <property type="entry name" value="AUTOINDUCER 2 IMPORT SYSTEM PERMEASE PROTEIN LSRD"/>
    <property type="match status" value="1"/>
</dbReference>
<feature type="transmembrane region" description="Helical" evidence="10">
    <location>
        <begin position="281"/>
        <end position="299"/>
    </location>
</feature>
<evidence type="ECO:0000256" key="6">
    <source>
        <dbReference type="ARBA" id="ARBA00022989"/>
    </source>
</evidence>
<dbReference type="PANTHER" id="PTHR32196">
    <property type="entry name" value="ABC TRANSPORTER PERMEASE PROTEIN YPHD-RELATED-RELATED"/>
    <property type="match status" value="1"/>
</dbReference>
<feature type="transmembrane region" description="Helical" evidence="10">
    <location>
        <begin position="238"/>
        <end position="261"/>
    </location>
</feature>
<dbReference type="GO" id="GO:0005886">
    <property type="term" value="C:plasma membrane"/>
    <property type="evidence" value="ECO:0007669"/>
    <property type="project" value="UniProtKB-SubCell"/>
</dbReference>
<keyword evidence="12" id="KW-1185">Reference proteome</keyword>
<dbReference type="Proteomes" id="UP000655208">
    <property type="component" value="Unassembled WGS sequence"/>
</dbReference>
<feature type="transmembrane region" description="Helical" evidence="10">
    <location>
        <begin position="106"/>
        <end position="122"/>
    </location>
</feature>
<feature type="transmembrane region" description="Helical" evidence="10">
    <location>
        <begin position="78"/>
        <end position="99"/>
    </location>
</feature>
<evidence type="ECO:0000256" key="5">
    <source>
        <dbReference type="ARBA" id="ARBA00022692"/>
    </source>
</evidence>
<feature type="transmembrane region" description="Helical" evidence="10">
    <location>
        <begin position="331"/>
        <end position="347"/>
    </location>
</feature>
<evidence type="ECO:0000256" key="10">
    <source>
        <dbReference type="SAM" id="Phobius"/>
    </source>
</evidence>
<dbReference type="EMBL" id="BMNA01000018">
    <property type="protein sequence ID" value="GGM17526.1"/>
    <property type="molecule type" value="Genomic_DNA"/>
</dbReference>
<gene>
    <name evidence="11" type="ORF">GCM10011594_42010</name>
</gene>
<evidence type="ECO:0000256" key="1">
    <source>
        <dbReference type="ARBA" id="ARBA00004651"/>
    </source>
</evidence>
<feature type="transmembrane region" description="Helical" evidence="10">
    <location>
        <begin position="196"/>
        <end position="218"/>
    </location>
</feature>
<feature type="transmembrane region" description="Helical" evidence="10">
    <location>
        <begin position="46"/>
        <end position="66"/>
    </location>
</feature>
<dbReference type="AlphaFoldDB" id="A0A917WNN1"/>
<evidence type="ECO:0000313" key="11">
    <source>
        <dbReference type="EMBL" id="GGM17526.1"/>
    </source>
</evidence>
<comment type="caution">
    <text evidence="11">The sequence shown here is derived from an EMBL/GenBank/DDBJ whole genome shotgun (WGS) entry which is preliminary data.</text>
</comment>
<evidence type="ECO:0000256" key="9">
    <source>
        <dbReference type="SAM" id="MobiDB-lite"/>
    </source>
</evidence>
<evidence type="ECO:0000256" key="4">
    <source>
        <dbReference type="ARBA" id="ARBA00022519"/>
    </source>
</evidence>
<evidence type="ECO:0000256" key="8">
    <source>
        <dbReference type="ARBA" id="ARBA00039381"/>
    </source>
</evidence>
<dbReference type="Pfam" id="PF02653">
    <property type="entry name" value="BPD_transp_2"/>
    <property type="match status" value="1"/>
</dbReference>
<accession>A0A917WNN1</accession>
<keyword evidence="6 10" id="KW-1133">Transmembrane helix</keyword>
<feature type="transmembrane region" description="Helical" evidence="10">
    <location>
        <begin position="128"/>
        <end position="150"/>
    </location>
</feature>
<name>A0A917WNN1_9ACTN</name>
<keyword evidence="2" id="KW-0813">Transport</keyword>
<evidence type="ECO:0000256" key="2">
    <source>
        <dbReference type="ARBA" id="ARBA00022448"/>
    </source>
</evidence>
<keyword evidence="3" id="KW-1003">Cell membrane</keyword>
<feature type="transmembrane region" description="Helical" evidence="10">
    <location>
        <begin position="306"/>
        <end position="325"/>
    </location>
</feature>
<dbReference type="CDD" id="cd06579">
    <property type="entry name" value="TM_PBP1_transp_AraH_like"/>
    <property type="match status" value="1"/>
</dbReference>
<reference evidence="11" key="2">
    <citation type="submission" date="2020-09" db="EMBL/GenBank/DDBJ databases">
        <authorList>
            <person name="Sun Q."/>
            <person name="Zhou Y."/>
        </authorList>
    </citation>
    <scope>NUCLEOTIDE SEQUENCE</scope>
    <source>
        <strain evidence="11">CGMCC 4.7308</strain>
    </source>
</reference>